<dbReference type="SUPFAM" id="SSF63829">
    <property type="entry name" value="Calcium-dependent phosphotriesterase"/>
    <property type="match status" value="1"/>
</dbReference>
<evidence type="ECO:0000256" key="1">
    <source>
        <dbReference type="SAM" id="SignalP"/>
    </source>
</evidence>
<feature type="signal peptide" evidence="1">
    <location>
        <begin position="1"/>
        <end position="21"/>
    </location>
</feature>
<proteinExistence type="predicted"/>
<evidence type="ECO:0000313" key="4">
    <source>
        <dbReference type="Proteomes" id="UP000295662"/>
    </source>
</evidence>
<dbReference type="Proteomes" id="UP000295662">
    <property type="component" value="Unassembled WGS sequence"/>
</dbReference>
<organism evidence="3 4">
    <name type="scientific">Prosthecobacter fusiformis</name>
    <dbReference type="NCBI Taxonomy" id="48464"/>
    <lineage>
        <taxon>Bacteria</taxon>
        <taxon>Pseudomonadati</taxon>
        <taxon>Verrucomicrobiota</taxon>
        <taxon>Verrucomicrobiia</taxon>
        <taxon>Verrucomicrobiales</taxon>
        <taxon>Verrucomicrobiaceae</taxon>
        <taxon>Prosthecobacter</taxon>
    </lineage>
</organism>
<accession>A0A4R7S0D4</accession>
<keyword evidence="4" id="KW-1185">Reference proteome</keyword>
<dbReference type="Pfam" id="PF23500">
    <property type="entry name" value="DUF7133"/>
    <property type="match status" value="1"/>
</dbReference>
<reference evidence="3 4" key="1">
    <citation type="submission" date="2019-03" db="EMBL/GenBank/DDBJ databases">
        <title>Genomic Encyclopedia of Archaeal and Bacterial Type Strains, Phase II (KMG-II): from individual species to whole genera.</title>
        <authorList>
            <person name="Goeker M."/>
        </authorList>
    </citation>
    <scope>NUCLEOTIDE SEQUENCE [LARGE SCALE GENOMIC DNA]</scope>
    <source>
        <strain evidence="3 4">ATCC 25309</strain>
    </source>
</reference>
<dbReference type="Gene3D" id="2.120.10.30">
    <property type="entry name" value="TolB, C-terminal domain"/>
    <property type="match status" value="1"/>
</dbReference>
<dbReference type="InterPro" id="IPR055557">
    <property type="entry name" value="DUF7133"/>
</dbReference>
<dbReference type="AlphaFoldDB" id="A0A4R7S0D4"/>
<sequence>MVTKRHALSLLAVLLAFTAHGAESYQIVNIQHPEDLILEAGGLAKIPGGKLAVSTRRGEVWIAENPYAKDGKRVKWKRFASALHEPLGLAFHDGALYTAQRSEVTRMADSNGDGIADEYRCIAKGWGVTGAYHEYAYGPKFDPAGNMWVTLNCTMGPMALPNKEWRGYSLRISPDGQWQPVSGGMRSPCGIGINEVGDVFYSDQQGHWNSACGIHHIRQGAFHGHIPSFASCELPGAPFAKPEPFVENVPVPEAAQRMPVYKPAAVWMPYRKMGMSTTDIVLDDTGGKFGPFTGQFFVGELTLSCINRVFMEKVGGEYQGACFPFLEGFEGGVLRLEFGEDGSLFVGETSRGWNSAGSRTYGLDRVIWNKRAPFAMRTMEARAGGFHCTFTQPVTPAAVAAATWQMRSYTYEYHASYGGPDINVKDLSVKVASIAKDGLSAELEIQGLREGYIHELTVTGLLSNGGSPLTPTIAHYTLNKIPTAP</sequence>
<protein>
    <submittedName>
        <fullName evidence="3">Glucose/arabinose dehydrogenase</fullName>
    </submittedName>
</protein>
<dbReference type="PANTHER" id="PTHR33546:SF1">
    <property type="entry name" value="LARGE, MULTIFUNCTIONAL SECRETED PROTEIN"/>
    <property type="match status" value="1"/>
</dbReference>
<dbReference type="InterPro" id="IPR011042">
    <property type="entry name" value="6-blade_b-propeller_TolB-like"/>
</dbReference>
<feature type="domain" description="DUF7133" evidence="2">
    <location>
        <begin position="69"/>
        <end position="208"/>
    </location>
</feature>
<name>A0A4R7S0D4_9BACT</name>
<comment type="caution">
    <text evidence="3">The sequence shown here is derived from an EMBL/GenBank/DDBJ whole genome shotgun (WGS) entry which is preliminary data.</text>
</comment>
<dbReference type="OrthoDB" id="178312at2"/>
<evidence type="ECO:0000259" key="2">
    <source>
        <dbReference type="Pfam" id="PF23500"/>
    </source>
</evidence>
<feature type="chain" id="PRO_5020181204" evidence="1">
    <location>
        <begin position="22"/>
        <end position="485"/>
    </location>
</feature>
<evidence type="ECO:0000313" key="3">
    <source>
        <dbReference type="EMBL" id="TDU70838.1"/>
    </source>
</evidence>
<keyword evidence="1" id="KW-0732">Signal</keyword>
<dbReference type="EMBL" id="SOCA01000003">
    <property type="protein sequence ID" value="TDU70838.1"/>
    <property type="molecule type" value="Genomic_DNA"/>
</dbReference>
<dbReference type="RefSeq" id="WP_133795047.1">
    <property type="nucleotide sequence ID" value="NZ_SOCA01000003.1"/>
</dbReference>
<gene>
    <name evidence="3" type="ORF">EI77_01956</name>
</gene>
<dbReference type="PANTHER" id="PTHR33546">
    <property type="entry name" value="LARGE, MULTIFUNCTIONAL SECRETED PROTEIN-RELATED"/>
    <property type="match status" value="1"/>
</dbReference>